<proteinExistence type="predicted"/>
<dbReference type="Pfam" id="PF04961">
    <property type="entry name" value="FTCD_C"/>
    <property type="match status" value="1"/>
</dbReference>
<dbReference type="GO" id="GO:0003824">
    <property type="term" value="F:catalytic activity"/>
    <property type="evidence" value="ECO:0007669"/>
    <property type="project" value="InterPro"/>
</dbReference>
<dbReference type="Gene3D" id="1.20.120.680">
    <property type="entry name" value="Formiminotetrahydrofolate cyclodeaminase monomer, up-and-down helical bundle"/>
    <property type="match status" value="1"/>
</dbReference>
<sequence>MKINDLRVGELIEETRKVHAKPGGGAIVILTANLAVNLGLMMDKNNWGDFEEKAKENRKVMEEISDLLTKCADDDIYYANLLIDQYKTKAPIDEKFYVDASKPQIRLNTLALKALEVLSFFLKYGKASTLADGEIANELIYNSIKSSEPTLKANLNETNYKYNIGEVLDEAYRLYQNNRNIIERRKA</sequence>
<feature type="domain" description="Cyclodeaminase/cyclohydrolase" evidence="1">
    <location>
        <begin position="8"/>
        <end position="159"/>
    </location>
</feature>
<evidence type="ECO:0000259" key="1">
    <source>
        <dbReference type="Pfam" id="PF04961"/>
    </source>
</evidence>
<dbReference type="SUPFAM" id="SSF101262">
    <property type="entry name" value="Methenyltetrahydrofolate cyclohydrolase-like"/>
    <property type="match status" value="1"/>
</dbReference>
<comment type="caution">
    <text evidence="2">The sequence shown here is derived from an EMBL/GenBank/DDBJ whole genome shotgun (WGS) entry which is preliminary data.</text>
</comment>
<dbReference type="Proteomes" id="UP000029579">
    <property type="component" value="Unassembled WGS sequence"/>
</dbReference>
<dbReference type="EMBL" id="JRMW01000015">
    <property type="protein sequence ID" value="KGF05403.1"/>
    <property type="molecule type" value="Genomic_DNA"/>
</dbReference>
<dbReference type="OrthoDB" id="1692678at2"/>
<protein>
    <recommendedName>
        <fullName evidence="1">Cyclodeaminase/cyclohydrolase domain-containing protein</fullName>
    </recommendedName>
</protein>
<dbReference type="eggNOG" id="COG3404">
    <property type="taxonomic scope" value="Bacteria"/>
</dbReference>
<dbReference type="InterPro" id="IPR007044">
    <property type="entry name" value="Cyclodeamin/CycHdrlase"/>
</dbReference>
<gene>
    <name evidence="2" type="ORF">HMPREF1630_00825</name>
</gene>
<evidence type="ECO:0000313" key="3">
    <source>
        <dbReference type="Proteomes" id="UP000029579"/>
    </source>
</evidence>
<dbReference type="AlphaFoldDB" id="A0A095X6E5"/>
<dbReference type="InterPro" id="IPR036178">
    <property type="entry name" value="Formintransfe-cycloase-like_sf"/>
</dbReference>
<name>A0A095X6E5_9FIRM</name>
<evidence type="ECO:0000313" key="2">
    <source>
        <dbReference type="EMBL" id="KGF05403.1"/>
    </source>
</evidence>
<dbReference type="RefSeq" id="WP_037326127.1">
    <property type="nucleotide sequence ID" value="NZ_JRMW01000015.1"/>
</dbReference>
<accession>A0A095X6E5</accession>
<reference evidence="2 3" key="1">
    <citation type="submission" date="2014-07" db="EMBL/GenBank/DDBJ databases">
        <authorList>
            <person name="McCorrison J."/>
            <person name="Sanka R."/>
            <person name="Torralba M."/>
            <person name="Gillis M."/>
            <person name="Haft D.H."/>
            <person name="Methe B."/>
            <person name="Sutton G."/>
            <person name="Nelson K.E."/>
        </authorList>
    </citation>
    <scope>NUCLEOTIDE SEQUENCE [LARGE SCALE GENOMIC DNA]</scope>
    <source>
        <strain evidence="2 3">S7-1-13</strain>
    </source>
</reference>
<organism evidence="2 3">
    <name type="scientific">Anaerococcus lactolyticus S7-1-13</name>
    <dbReference type="NCBI Taxonomy" id="1284686"/>
    <lineage>
        <taxon>Bacteria</taxon>
        <taxon>Bacillati</taxon>
        <taxon>Bacillota</taxon>
        <taxon>Tissierellia</taxon>
        <taxon>Tissierellales</taxon>
        <taxon>Peptoniphilaceae</taxon>
        <taxon>Anaerococcus</taxon>
    </lineage>
</organism>